<dbReference type="Proteomes" id="UP000051236">
    <property type="component" value="Unassembled WGS sequence"/>
</dbReference>
<protein>
    <submittedName>
        <fullName evidence="1">Uncharacterized protein</fullName>
    </submittedName>
</protein>
<name>A0A0R1XKP0_9LACO</name>
<evidence type="ECO:0000313" key="1">
    <source>
        <dbReference type="EMBL" id="KRM30794.1"/>
    </source>
</evidence>
<reference evidence="1 2" key="1">
    <citation type="journal article" date="2015" name="Genome Announc.">
        <title>Expanding the biotechnology potential of lactobacilli through comparative genomics of 213 strains and associated genera.</title>
        <authorList>
            <person name="Sun Z."/>
            <person name="Harris H.M."/>
            <person name="McCann A."/>
            <person name="Guo C."/>
            <person name="Argimon S."/>
            <person name="Zhang W."/>
            <person name="Yang X."/>
            <person name="Jeffery I.B."/>
            <person name="Cooney J.C."/>
            <person name="Kagawa T.F."/>
            <person name="Liu W."/>
            <person name="Song Y."/>
            <person name="Salvetti E."/>
            <person name="Wrobel A."/>
            <person name="Rasinkangas P."/>
            <person name="Parkhill J."/>
            <person name="Rea M.C."/>
            <person name="O'Sullivan O."/>
            <person name="Ritari J."/>
            <person name="Douillard F.P."/>
            <person name="Paul Ross R."/>
            <person name="Yang R."/>
            <person name="Briner A.E."/>
            <person name="Felis G.E."/>
            <person name="de Vos W.M."/>
            <person name="Barrangou R."/>
            <person name="Klaenhammer T.R."/>
            <person name="Caufield P.W."/>
            <person name="Cui Y."/>
            <person name="Zhang H."/>
            <person name="O'Toole P.W."/>
        </authorList>
    </citation>
    <scope>NUCLEOTIDE SEQUENCE [LARGE SCALE GENOMIC DNA]</scope>
    <source>
        <strain evidence="1 2">DSM 18527</strain>
    </source>
</reference>
<comment type="caution">
    <text evidence="1">The sequence shown here is derived from an EMBL/GenBank/DDBJ whole genome shotgun (WGS) entry which is preliminary data.</text>
</comment>
<keyword evidence="2" id="KW-1185">Reference proteome</keyword>
<dbReference type="EMBL" id="AZGA01000087">
    <property type="protein sequence ID" value="KRM30794.1"/>
    <property type="molecule type" value="Genomic_DNA"/>
</dbReference>
<accession>A0A0R1XKP0</accession>
<sequence>MIIMDKTVVLSDQEISTLNFILSEYRLQHSGSTSLGLADISEFKKLENAKKDLPVLFEKLN</sequence>
<dbReference type="PATRIC" id="fig|1423734.3.peg.1367"/>
<proteinExistence type="predicted"/>
<gene>
    <name evidence="1" type="ORF">FC83_GL001352</name>
</gene>
<evidence type="ECO:0000313" key="2">
    <source>
        <dbReference type="Proteomes" id="UP000051236"/>
    </source>
</evidence>
<dbReference type="AlphaFoldDB" id="A0A0R1XKP0"/>
<organism evidence="1 2">
    <name type="scientific">Agrilactobacillus composti DSM 18527 = JCM 14202</name>
    <dbReference type="NCBI Taxonomy" id="1423734"/>
    <lineage>
        <taxon>Bacteria</taxon>
        <taxon>Bacillati</taxon>
        <taxon>Bacillota</taxon>
        <taxon>Bacilli</taxon>
        <taxon>Lactobacillales</taxon>
        <taxon>Lactobacillaceae</taxon>
        <taxon>Agrilactobacillus</taxon>
    </lineage>
</organism>